<comment type="catalytic activity">
    <reaction evidence="1">
        <text>ATP + protein L-histidine = ADP + protein N-phospho-L-histidine.</text>
        <dbReference type="EC" id="2.7.13.3"/>
    </reaction>
</comment>
<dbReference type="Gene3D" id="3.30.565.10">
    <property type="entry name" value="Histidine kinase-like ATPase, C-terminal domain"/>
    <property type="match status" value="1"/>
</dbReference>
<dbReference type="PRINTS" id="PR00344">
    <property type="entry name" value="BCTRLSENSOR"/>
</dbReference>
<name>A0ABY6AW01_9BURK</name>
<dbReference type="InterPro" id="IPR011006">
    <property type="entry name" value="CheY-like_superfamily"/>
</dbReference>
<evidence type="ECO:0000256" key="4">
    <source>
        <dbReference type="ARBA" id="ARBA00022679"/>
    </source>
</evidence>
<evidence type="ECO:0000256" key="1">
    <source>
        <dbReference type="ARBA" id="ARBA00000085"/>
    </source>
</evidence>
<feature type="domain" description="HPt" evidence="14">
    <location>
        <begin position="1"/>
        <end position="101"/>
    </location>
</feature>
<keyword evidence="5" id="KW-0547">Nucleotide-binding</keyword>
<feature type="domain" description="Response regulatory" evidence="13">
    <location>
        <begin position="609"/>
        <end position="725"/>
    </location>
</feature>
<dbReference type="InterPro" id="IPR051315">
    <property type="entry name" value="Bact_Chemotaxis_CheA"/>
</dbReference>
<dbReference type="InterPro" id="IPR004358">
    <property type="entry name" value="Sig_transdc_His_kin-like_C"/>
</dbReference>
<dbReference type="PROSITE" id="PS50110">
    <property type="entry name" value="RESPONSE_REGULATORY"/>
    <property type="match status" value="1"/>
</dbReference>
<evidence type="ECO:0000313" key="15">
    <source>
        <dbReference type="EMBL" id="UXH77351.1"/>
    </source>
</evidence>
<dbReference type="InterPro" id="IPR001789">
    <property type="entry name" value="Sig_transdc_resp-reg_receiver"/>
</dbReference>
<organism evidence="15 16">
    <name type="scientific">Roseateles amylovorans</name>
    <dbReference type="NCBI Taxonomy" id="2978473"/>
    <lineage>
        <taxon>Bacteria</taxon>
        <taxon>Pseudomonadati</taxon>
        <taxon>Pseudomonadota</taxon>
        <taxon>Betaproteobacteria</taxon>
        <taxon>Burkholderiales</taxon>
        <taxon>Sphaerotilaceae</taxon>
        <taxon>Roseateles</taxon>
    </lineage>
</organism>
<dbReference type="PANTHER" id="PTHR43395:SF10">
    <property type="entry name" value="CHEMOTAXIS PROTEIN CHEA"/>
    <property type="match status" value="1"/>
</dbReference>
<dbReference type="CDD" id="cd00156">
    <property type="entry name" value="REC"/>
    <property type="match status" value="1"/>
</dbReference>
<evidence type="ECO:0000256" key="10">
    <source>
        <dbReference type="PROSITE-ProRule" id="PRU00169"/>
    </source>
</evidence>
<dbReference type="Gene3D" id="3.40.50.2300">
    <property type="match status" value="1"/>
</dbReference>
<keyword evidence="16" id="KW-1185">Reference proteome</keyword>
<dbReference type="EC" id="2.7.13.3" evidence="2"/>
<keyword evidence="6" id="KW-0418">Kinase</keyword>
<gene>
    <name evidence="15" type="ORF">N4261_20435</name>
</gene>
<evidence type="ECO:0000259" key="13">
    <source>
        <dbReference type="PROSITE" id="PS50110"/>
    </source>
</evidence>
<keyword evidence="7" id="KW-0902">Two-component regulatory system</keyword>
<dbReference type="PANTHER" id="PTHR43395">
    <property type="entry name" value="SENSOR HISTIDINE KINASE CHEA"/>
    <property type="match status" value="1"/>
</dbReference>
<keyword evidence="3 10" id="KW-0597">Phosphoprotein</keyword>
<dbReference type="SMART" id="SM00448">
    <property type="entry name" value="REC"/>
    <property type="match status" value="1"/>
</dbReference>
<feature type="compositionally biased region" description="Pro residues" evidence="11">
    <location>
        <begin position="164"/>
        <end position="177"/>
    </location>
</feature>
<evidence type="ECO:0000256" key="6">
    <source>
        <dbReference type="ARBA" id="ARBA00022777"/>
    </source>
</evidence>
<dbReference type="SUPFAM" id="SSF52172">
    <property type="entry name" value="CheY-like"/>
    <property type="match status" value="1"/>
</dbReference>
<evidence type="ECO:0000256" key="9">
    <source>
        <dbReference type="PROSITE-ProRule" id="PRU00110"/>
    </source>
</evidence>
<feature type="modified residue" description="Phosphohistidine" evidence="9">
    <location>
        <position position="44"/>
    </location>
</feature>
<dbReference type="InterPro" id="IPR036890">
    <property type="entry name" value="HATPase_C_sf"/>
</dbReference>
<dbReference type="SUPFAM" id="SSF47226">
    <property type="entry name" value="Histidine-containing phosphotransfer domain, HPT domain"/>
    <property type="match status" value="1"/>
</dbReference>
<proteinExistence type="predicted"/>
<dbReference type="CDD" id="cd00088">
    <property type="entry name" value="HPT"/>
    <property type="match status" value="1"/>
</dbReference>
<dbReference type="InterPro" id="IPR008207">
    <property type="entry name" value="Sig_transdc_His_kin_Hpt_dom"/>
</dbReference>
<dbReference type="InterPro" id="IPR036641">
    <property type="entry name" value="HPT_dom_sf"/>
</dbReference>
<dbReference type="Pfam" id="PF00072">
    <property type="entry name" value="Response_reg"/>
    <property type="match status" value="1"/>
</dbReference>
<dbReference type="SMART" id="SM00387">
    <property type="entry name" value="HATPase_c"/>
    <property type="match status" value="1"/>
</dbReference>
<evidence type="ECO:0000256" key="11">
    <source>
        <dbReference type="SAM" id="MobiDB-lite"/>
    </source>
</evidence>
<dbReference type="RefSeq" id="WP_261757095.1">
    <property type="nucleotide sequence ID" value="NZ_CP104562.2"/>
</dbReference>
<dbReference type="EMBL" id="CP104562">
    <property type="protein sequence ID" value="UXH77351.1"/>
    <property type="molecule type" value="Genomic_DNA"/>
</dbReference>
<dbReference type="SMART" id="SM00073">
    <property type="entry name" value="HPT"/>
    <property type="match status" value="1"/>
</dbReference>
<evidence type="ECO:0000259" key="12">
    <source>
        <dbReference type="PROSITE" id="PS50109"/>
    </source>
</evidence>
<dbReference type="Pfam" id="PF01584">
    <property type="entry name" value="CheW"/>
    <property type="match status" value="1"/>
</dbReference>
<evidence type="ECO:0000313" key="16">
    <source>
        <dbReference type="Proteomes" id="UP001064933"/>
    </source>
</evidence>
<dbReference type="InterPro" id="IPR005467">
    <property type="entry name" value="His_kinase_dom"/>
</dbReference>
<dbReference type="InterPro" id="IPR003594">
    <property type="entry name" value="HATPase_dom"/>
</dbReference>
<dbReference type="InterPro" id="IPR036061">
    <property type="entry name" value="CheW-like_dom_sf"/>
</dbReference>
<keyword evidence="4" id="KW-0808">Transferase</keyword>
<evidence type="ECO:0000259" key="14">
    <source>
        <dbReference type="PROSITE" id="PS50894"/>
    </source>
</evidence>
<dbReference type="PROSITE" id="PS50894">
    <property type="entry name" value="HPT"/>
    <property type="match status" value="1"/>
</dbReference>
<feature type="domain" description="Histidine kinase" evidence="12">
    <location>
        <begin position="326"/>
        <end position="461"/>
    </location>
</feature>
<feature type="region of interest" description="Disordered" evidence="11">
    <location>
        <begin position="126"/>
        <end position="188"/>
    </location>
</feature>
<dbReference type="Pfam" id="PF02518">
    <property type="entry name" value="HATPase_c"/>
    <property type="match status" value="1"/>
</dbReference>
<dbReference type="Proteomes" id="UP001064933">
    <property type="component" value="Chromosome"/>
</dbReference>
<protein>
    <recommendedName>
        <fullName evidence="2">histidine kinase</fullName>
        <ecNumber evidence="2">2.7.13.3</ecNumber>
    </recommendedName>
</protein>
<evidence type="ECO:0000256" key="7">
    <source>
        <dbReference type="ARBA" id="ARBA00023012"/>
    </source>
</evidence>
<dbReference type="Pfam" id="PF01627">
    <property type="entry name" value="Hpt"/>
    <property type="match status" value="1"/>
</dbReference>
<reference evidence="15" key="1">
    <citation type="submission" date="2022-10" db="EMBL/GenBank/DDBJ databases">
        <title>Characterization and whole genome sequencing of a new Roseateles species, isolated from fresh water.</title>
        <authorList>
            <person name="Guliayeva D.Y."/>
            <person name="Akhremchuk A.E."/>
            <person name="Sikolenko M.A."/>
            <person name="Valentovich L.N."/>
            <person name="Sidarenka A.V."/>
        </authorList>
    </citation>
    <scope>NUCLEOTIDE SEQUENCE</scope>
    <source>
        <strain evidence="15">BIM B-1768</strain>
    </source>
</reference>
<accession>A0ABY6AW01</accession>
<evidence type="ECO:0000256" key="8">
    <source>
        <dbReference type="ARBA" id="ARBA00035100"/>
    </source>
</evidence>
<dbReference type="InterPro" id="IPR002545">
    <property type="entry name" value="CheW-lke_dom"/>
</dbReference>
<feature type="modified residue" description="4-aspartylphosphate" evidence="10">
    <location>
        <position position="658"/>
    </location>
</feature>
<dbReference type="SMART" id="SM00260">
    <property type="entry name" value="CheW"/>
    <property type="match status" value="1"/>
</dbReference>
<feature type="compositionally biased region" description="Low complexity" evidence="11">
    <location>
        <begin position="149"/>
        <end position="163"/>
    </location>
</feature>
<evidence type="ECO:0000256" key="2">
    <source>
        <dbReference type="ARBA" id="ARBA00012438"/>
    </source>
</evidence>
<comment type="function">
    <text evidence="8">Involved in the transmission of sensory signals from the chemoreceptors to the flagellar motors. CheA is autophosphorylated; it can transfer its phosphate group to either CheB or CheY.</text>
</comment>
<dbReference type="Gene3D" id="1.20.120.160">
    <property type="entry name" value="HPT domain"/>
    <property type="match status" value="1"/>
</dbReference>
<dbReference type="PROSITE" id="PS50109">
    <property type="entry name" value="HIS_KIN"/>
    <property type="match status" value="1"/>
</dbReference>
<sequence>MAKDPYRYFRVEARDLLRQMSDAVLAADQVLAPELPARLLRLAHTLKGAASVVRQPAIAAQAHAIEDLLTPLRDSAQAPTRDELDALLALIDAATQAVASLDPVAGAVAGTSSPSTAAGADLVTARSTGAGGPAVPTRGMAASPSRTADPSTSLSTDPSTPSVGSPPPGGTVPPGPTASPSTATDDAMAPLSTPYLEIPQLVPEEVDAVSAAIAQTQAHLAGLQRATGLLRTLRGSLPLSPEDLASRLARIEDQIERGTRQLGHGIVQLRDSAEQLRLLPASHLFGPLQRAARDAARSQGKQLQFKAQGGQVKLEGALLNAVLGALVQAIRNAIAHGIETPERRLAAGKPAHGLIELAIDRRGRQVLFSCTDDGAGLDFAAIRHSAGRRGIPGAEQMDDAALTELLLRGGLSTARQVDALAGRGVGMDLVRDTADRLGGRLSLRSRPGQGTTVELLLPLQLAAVKAILVQAGGRWAWIPLEAVEQVLQRPALNGQHLAVGDELLPHVDLADLLFTGAPAMSTRRHQEPRSALVLRCGSQRAALGVDALDGVASVVLRPPPALLPDSPLVTGLTLDADQQPLPVLSPDGLIAAARQARPRPAAAPPRTATILVIDDSLTTRMLEQSILEAAGYRVHMAASAEDGLEAARRARYALILVDVEMPGMNGFEFIERIRGDAALRDIPAVLVSSRNAPEDFARGESAGADGYIVKSEFAQSEFLAQVARLVARSMQADLLSAPRASAAAGAST</sequence>
<evidence type="ECO:0000256" key="5">
    <source>
        <dbReference type="ARBA" id="ARBA00022741"/>
    </source>
</evidence>
<evidence type="ECO:0000256" key="3">
    <source>
        <dbReference type="ARBA" id="ARBA00022553"/>
    </source>
</evidence>
<dbReference type="SUPFAM" id="SSF55874">
    <property type="entry name" value="ATPase domain of HSP90 chaperone/DNA topoisomerase II/histidine kinase"/>
    <property type="match status" value="1"/>
</dbReference>
<dbReference type="SUPFAM" id="SSF50341">
    <property type="entry name" value="CheW-like"/>
    <property type="match status" value="1"/>
</dbReference>